<keyword evidence="2" id="KW-1185">Reference proteome</keyword>
<dbReference type="AlphaFoldDB" id="A0A563VW73"/>
<dbReference type="Proteomes" id="UP000320055">
    <property type="component" value="Unassembled WGS sequence"/>
</dbReference>
<dbReference type="EMBL" id="CAACVJ010000292">
    <property type="protein sequence ID" value="VEP15708.1"/>
    <property type="molecule type" value="Genomic_DNA"/>
</dbReference>
<evidence type="ECO:0000313" key="1">
    <source>
        <dbReference type="EMBL" id="VEP15708.1"/>
    </source>
</evidence>
<name>A0A563VW73_9CYAN</name>
<proteinExistence type="predicted"/>
<dbReference type="OrthoDB" id="454880at2"/>
<gene>
    <name evidence="1" type="ORF">H1P_3610002</name>
</gene>
<protein>
    <submittedName>
        <fullName evidence="1">Sigma-70 region 4 type 2</fullName>
    </submittedName>
</protein>
<accession>A0A563VW73</accession>
<organism evidence="1 2">
    <name type="scientific">Hyella patelloides LEGE 07179</name>
    <dbReference type="NCBI Taxonomy" id="945734"/>
    <lineage>
        <taxon>Bacteria</taxon>
        <taxon>Bacillati</taxon>
        <taxon>Cyanobacteriota</taxon>
        <taxon>Cyanophyceae</taxon>
        <taxon>Pleurocapsales</taxon>
        <taxon>Hyellaceae</taxon>
        <taxon>Hyella</taxon>
    </lineage>
</organism>
<evidence type="ECO:0000313" key="2">
    <source>
        <dbReference type="Proteomes" id="UP000320055"/>
    </source>
</evidence>
<dbReference type="RefSeq" id="WP_144874481.1">
    <property type="nucleotide sequence ID" value="NZ_LR214097.1"/>
</dbReference>
<reference evidence="1 2" key="1">
    <citation type="submission" date="2019-01" db="EMBL/GenBank/DDBJ databases">
        <authorList>
            <person name="Brito A."/>
        </authorList>
    </citation>
    <scope>NUCLEOTIDE SEQUENCE [LARGE SCALE GENOMIC DNA]</scope>
    <source>
        <strain evidence="1">1</strain>
    </source>
</reference>
<sequence length="314" mass="36998">MSFVKIFDNQGGIKREQVLEKLLQKVEQYYSEEAKESLVIEIADLILRSRPLCRHYKGQPLTGVYQEIYHQVHCLLVDWITQKLQTSDFNSITYEWLNQIQLQTFRIVLDDSRLKELALNAQNQIPNSSLRSYALTELVKAIKLSNQLCYPHRNLFSSKFYPLIYEEAVVQTMTYICTNIDRYDPQRGKGKFMSWVNFKLDKAVLICRRQFDLSYKYESCYLPDFDIIPDHPKTLTLGELLYQYLEKDPKGIFQKTFIIGNPQANFRAIALKRLSGKTWKEIARELKSKVSVLSAFYRRNCQKFQTLLQRELEG</sequence>